<dbReference type="EMBL" id="CP126980">
    <property type="protein sequence ID" value="WIM99010.1"/>
    <property type="molecule type" value="Genomic_DNA"/>
</dbReference>
<dbReference type="PANTHER" id="PTHR37529">
    <property type="entry name" value="TRANSPOSASE INSG FOR INSERTION SEQUENCE ELEMENT IS4-RELATED"/>
    <property type="match status" value="1"/>
</dbReference>
<sequence>MRTVAFDGCCSFKSADNPRQRGWLGKVHHRLGWAGYPQLMLMALVETGTRGLLGVRFGPQGPGGEPGYARRLLHLLTADMLVLADRGFDGDELLAQIAATGAQFLVRIGGNRRPRVDQPLPDGCYLTRFGDLRVRVIEAGVSSVMADGTTINTGYRLATTLLDHHRHPAVVLLRLYHERWEIESAFYALKHTLFAGRVLRSGSPSGLAQELWALLTLYQMIRAAMVEAAEHGHRTDPDRCSFTTALEHARDQVIHADGILPDSTGPTLTGTASRNTLGQRRDRTSDRSVKCPVSRHSGKAALDPRPTASTTIIERTYTIQTRTHTPAPTERPHRRQPTGMLSRHILDYLTTRPDQPYSIHEIAEHAGISYTQARNKLHDMIKRNYITRPRRGHFTASPTRVSTTTHSP</sequence>
<dbReference type="InterPro" id="IPR002559">
    <property type="entry name" value="Transposase_11"/>
</dbReference>
<accession>A0ABY8WMD4</accession>
<dbReference type="Proteomes" id="UP001240150">
    <property type="component" value="Chromosome"/>
</dbReference>
<dbReference type="RefSeq" id="WP_284920449.1">
    <property type="nucleotide sequence ID" value="NZ_CP126980.1"/>
</dbReference>
<dbReference type="PANTHER" id="PTHR37529:SF1">
    <property type="entry name" value="TRANSPOSASE INSG FOR INSERTION SEQUENCE ELEMENT IS4-RELATED"/>
    <property type="match status" value="1"/>
</dbReference>
<evidence type="ECO:0000256" key="1">
    <source>
        <dbReference type="SAM" id="MobiDB-lite"/>
    </source>
</evidence>
<reference evidence="3 4" key="1">
    <citation type="submission" date="2023-06" db="EMBL/GenBank/DDBJ databases">
        <authorList>
            <person name="Yushchuk O."/>
            <person name="Binda E."/>
            <person name="Ruckert-Reed C."/>
            <person name="Fedorenko V."/>
            <person name="Kalinowski J."/>
            <person name="Marinelli F."/>
        </authorList>
    </citation>
    <scope>NUCLEOTIDE SEQUENCE [LARGE SCALE GENOMIC DNA]</scope>
    <source>
        <strain evidence="3 4">NRRL 3884</strain>
    </source>
</reference>
<feature type="domain" description="Transposase IS4-like" evidence="2">
    <location>
        <begin position="35"/>
        <end position="218"/>
    </location>
</feature>
<organism evidence="3 4">
    <name type="scientific">Actinoplanes oblitus</name>
    <dbReference type="NCBI Taxonomy" id="3040509"/>
    <lineage>
        <taxon>Bacteria</taxon>
        <taxon>Bacillati</taxon>
        <taxon>Actinomycetota</taxon>
        <taxon>Actinomycetes</taxon>
        <taxon>Micromonosporales</taxon>
        <taxon>Micromonosporaceae</taxon>
        <taxon>Actinoplanes</taxon>
    </lineage>
</organism>
<feature type="compositionally biased region" description="Basic and acidic residues" evidence="1">
    <location>
        <begin position="279"/>
        <end position="289"/>
    </location>
</feature>
<feature type="compositionally biased region" description="Polar residues" evidence="1">
    <location>
        <begin position="264"/>
        <end position="278"/>
    </location>
</feature>
<keyword evidence="4" id="KW-1185">Reference proteome</keyword>
<dbReference type="InterPro" id="IPR036390">
    <property type="entry name" value="WH_DNA-bd_sf"/>
</dbReference>
<proteinExistence type="predicted"/>
<gene>
    <name evidence="3" type="ORF">ACTOB_002639</name>
</gene>
<name>A0ABY8WMD4_9ACTN</name>
<evidence type="ECO:0000313" key="3">
    <source>
        <dbReference type="EMBL" id="WIM99010.1"/>
    </source>
</evidence>
<evidence type="ECO:0000313" key="4">
    <source>
        <dbReference type="Proteomes" id="UP001240150"/>
    </source>
</evidence>
<protein>
    <submittedName>
        <fullName evidence="3">Transposase</fullName>
    </submittedName>
</protein>
<evidence type="ECO:0000259" key="2">
    <source>
        <dbReference type="Pfam" id="PF01609"/>
    </source>
</evidence>
<dbReference type="SUPFAM" id="SSF46785">
    <property type="entry name" value="Winged helix' DNA-binding domain"/>
    <property type="match status" value="1"/>
</dbReference>
<dbReference type="InterPro" id="IPR012337">
    <property type="entry name" value="RNaseH-like_sf"/>
</dbReference>
<dbReference type="Pfam" id="PF01609">
    <property type="entry name" value="DDE_Tnp_1"/>
    <property type="match status" value="1"/>
</dbReference>
<dbReference type="SUPFAM" id="SSF53098">
    <property type="entry name" value="Ribonuclease H-like"/>
    <property type="match status" value="1"/>
</dbReference>
<feature type="region of interest" description="Disordered" evidence="1">
    <location>
        <begin position="258"/>
        <end position="305"/>
    </location>
</feature>